<evidence type="ECO:0000259" key="6">
    <source>
        <dbReference type="PROSITE" id="PS50191"/>
    </source>
</evidence>
<feature type="domain" description="CRAL-TRIO" evidence="6">
    <location>
        <begin position="1"/>
        <end position="156"/>
    </location>
</feature>
<dbReference type="InterPro" id="IPR056466">
    <property type="entry name" value="Spectrin_DBS"/>
</dbReference>
<name>A0A8C2KJ88_CYPCA</name>
<evidence type="ECO:0000259" key="5">
    <source>
        <dbReference type="PROSITE" id="PS50010"/>
    </source>
</evidence>
<dbReference type="PROSITE" id="PS00741">
    <property type="entry name" value="DH_1"/>
    <property type="match status" value="1"/>
</dbReference>
<dbReference type="PROSITE" id="PS50003">
    <property type="entry name" value="PH_DOMAIN"/>
    <property type="match status" value="1"/>
</dbReference>
<evidence type="ECO:0000256" key="2">
    <source>
        <dbReference type="ARBA" id="ARBA00022658"/>
    </source>
</evidence>
<dbReference type="SUPFAM" id="SSF52087">
    <property type="entry name" value="CRAL/TRIO domain"/>
    <property type="match status" value="1"/>
</dbReference>
<dbReference type="Gene3D" id="2.30.29.30">
    <property type="entry name" value="Pleckstrin-homology domain (PH domain)/Phosphotyrosine-binding domain (PTB)"/>
    <property type="match status" value="1"/>
</dbReference>
<dbReference type="Pfam" id="PF22697">
    <property type="entry name" value="SOS1_NGEF_PH"/>
    <property type="match status" value="1"/>
</dbReference>
<dbReference type="InterPro" id="IPR001849">
    <property type="entry name" value="PH_domain"/>
</dbReference>
<comment type="similarity">
    <text evidence="3">Belongs to the MCF2 family.</text>
</comment>
<sequence>MQEVAGYIEKQVAYLSGGRGEDSSVIITLPECSAFSDIPEEALAKVLSYLTLIPRTRQPGVKFIIILDRRLDTWASIKTALARLAESFPGNLHLVLVLRPTSFFQRTVTDLGFRFSQEDFMLKMPVVMLSSVTDLLRYIDENQLTSEFGGTLDYCHSDWIVLRTAIESFAVMVKDIAQMLQAFGTELAETHLSEECSAIEFLLLSHTEKYRRLKDAIRSVMREGRQLLSNLETSRKEGDSDTCWDMTQDWDTMQRLLAQLTDMEMAFDGFFDKHHLKLQQYLQLLRYERSFQEVNCFSVPNIENTQERKISITRESLSQSVRELDSLEKHAQEEMSRAQVLILHGHQLAAGHHYAMAMIIQRCNELRHQSDTLTSALNTKRNSLTQAKTLLCCLEEAQRWCDDGAYLLANLQVDKLQSKEGAQAALRDIEKFQEAAPPLLGAGEDVLFLEYESVLTPCLQVNTKTFQKHSSVQALIHSRQNCLRKLAHKHVRPIQLVAPRPENPPRAKSPLFSPKHGISPPYSIDGEDGTDLLTRHVIKELIETERIYVEELLAVLLGYRAEMDNPSLAPLLPINLRNKSDVLFGNLPDIYNFHSSVFLQDLESCLESPEAVGACFLERKDHFHLYECYCQNKPRSDSLWRQFSDCPFFQMCQKKLEHKLALDSYLLKPVQRLTKYQLLLKELLKYSSGCERVSELQGALEAMLDLLKSVNDSMHQIAITGYEGDLSNLGRVLMQGSFSVWISHKKGPTRVKELARFKPMQRHLFLHEHALLFCKRREEHGENADKTPSYSFKHCLKMSAVGITENVKGDVKKFEIWYSGREEVYVIQAPTVEVKIAWLNEIRKILTNQQKHLKGLNTFPMIKCHCYSCTSTLSNV</sequence>
<dbReference type="Gene3D" id="1.20.58.60">
    <property type="match status" value="1"/>
</dbReference>
<dbReference type="Pfam" id="PF13716">
    <property type="entry name" value="CRAL_TRIO_2"/>
    <property type="match status" value="1"/>
</dbReference>
<dbReference type="AlphaFoldDB" id="A0A8C2KJ88"/>
<feature type="domain" description="DH" evidence="5">
    <location>
        <begin position="533"/>
        <end position="713"/>
    </location>
</feature>
<evidence type="ECO:0000313" key="7">
    <source>
        <dbReference type="Ensembl" id="ENSCCRP00020109123.1"/>
    </source>
</evidence>
<dbReference type="Gene3D" id="1.20.900.10">
    <property type="entry name" value="Dbl homology (DH) domain"/>
    <property type="match status" value="1"/>
</dbReference>
<dbReference type="InterPro" id="IPR035899">
    <property type="entry name" value="DBL_dom_sf"/>
</dbReference>
<dbReference type="Pfam" id="PF00621">
    <property type="entry name" value="RhoGEF"/>
    <property type="match status" value="1"/>
</dbReference>
<dbReference type="PROSITE" id="PS50010">
    <property type="entry name" value="DH_2"/>
    <property type="match status" value="1"/>
</dbReference>
<dbReference type="Ensembl" id="ENSCCRT00020119212.1">
    <property type="protein sequence ID" value="ENSCCRP00020109123.1"/>
    <property type="gene ID" value="ENSCCRG00020049676.1"/>
</dbReference>
<accession>A0A8C2KJ88</accession>
<evidence type="ECO:0000313" key="8">
    <source>
        <dbReference type="Proteomes" id="UP000694701"/>
    </source>
</evidence>
<proteinExistence type="inferred from homology"/>
<evidence type="ECO:0000256" key="3">
    <source>
        <dbReference type="ARBA" id="ARBA00049987"/>
    </source>
</evidence>
<dbReference type="PANTHER" id="PTHR22826">
    <property type="entry name" value="RHO GUANINE EXCHANGE FACTOR-RELATED"/>
    <property type="match status" value="1"/>
</dbReference>
<feature type="domain" description="PH" evidence="4">
    <location>
        <begin position="731"/>
        <end position="847"/>
    </location>
</feature>
<dbReference type="InterPro" id="IPR000219">
    <property type="entry name" value="DH_dom"/>
</dbReference>
<dbReference type="SUPFAM" id="SSF50729">
    <property type="entry name" value="PH domain-like"/>
    <property type="match status" value="1"/>
</dbReference>
<dbReference type="InterPro" id="IPR055251">
    <property type="entry name" value="SOS1_NGEF_PH"/>
</dbReference>
<dbReference type="InterPro" id="IPR035534">
    <property type="entry name" value="DBS_PH"/>
</dbReference>
<dbReference type="CDD" id="cd01227">
    <property type="entry name" value="PH_Dbs"/>
    <property type="match status" value="1"/>
</dbReference>
<dbReference type="InterPro" id="IPR001331">
    <property type="entry name" value="GDS_CDC24_CS"/>
</dbReference>
<dbReference type="Proteomes" id="UP000694701">
    <property type="component" value="Unplaced"/>
</dbReference>
<dbReference type="CDD" id="cd00170">
    <property type="entry name" value="SEC14"/>
    <property type="match status" value="1"/>
</dbReference>
<reference evidence="7" key="1">
    <citation type="submission" date="2025-08" db="UniProtKB">
        <authorList>
            <consortium name="Ensembl"/>
        </authorList>
    </citation>
    <scope>IDENTIFICATION</scope>
</reference>
<dbReference type="FunFam" id="2.30.29.30:FF:000078">
    <property type="entry name" value="Guanine nucleotide exchange factor DBS"/>
    <property type="match status" value="1"/>
</dbReference>
<dbReference type="GO" id="GO:0005737">
    <property type="term" value="C:cytoplasm"/>
    <property type="evidence" value="ECO:0007669"/>
    <property type="project" value="TreeGrafter"/>
</dbReference>
<dbReference type="SMART" id="SM00516">
    <property type="entry name" value="SEC14"/>
    <property type="match status" value="1"/>
</dbReference>
<dbReference type="PROSITE" id="PS50191">
    <property type="entry name" value="CRAL_TRIO"/>
    <property type="match status" value="1"/>
</dbReference>
<dbReference type="PANTHER" id="PTHR22826:SF146">
    <property type="entry name" value="PROTO-ONCOGENE DBL"/>
    <property type="match status" value="1"/>
</dbReference>
<dbReference type="InterPro" id="IPR051336">
    <property type="entry name" value="RhoGEF_Guanine_NuclExch_SF"/>
</dbReference>
<dbReference type="InterPro" id="IPR001251">
    <property type="entry name" value="CRAL-TRIO_dom"/>
</dbReference>
<evidence type="ECO:0000256" key="1">
    <source>
        <dbReference type="ARBA" id="ARBA00022553"/>
    </source>
</evidence>
<dbReference type="SMART" id="SM00325">
    <property type="entry name" value="RhoGEF"/>
    <property type="match status" value="1"/>
</dbReference>
<dbReference type="SMART" id="SM00233">
    <property type="entry name" value="PH"/>
    <property type="match status" value="1"/>
</dbReference>
<dbReference type="InterPro" id="IPR036865">
    <property type="entry name" value="CRAL-TRIO_dom_sf"/>
</dbReference>
<dbReference type="GO" id="GO:0016358">
    <property type="term" value="P:dendrite development"/>
    <property type="evidence" value="ECO:0007669"/>
    <property type="project" value="TreeGrafter"/>
</dbReference>
<keyword evidence="1" id="KW-0597">Phosphoprotein</keyword>
<dbReference type="Pfam" id="PF23289">
    <property type="entry name" value="Spectrin_5"/>
    <property type="match status" value="1"/>
</dbReference>
<evidence type="ECO:0000259" key="4">
    <source>
        <dbReference type="PROSITE" id="PS50003"/>
    </source>
</evidence>
<dbReference type="InterPro" id="IPR011993">
    <property type="entry name" value="PH-like_dom_sf"/>
</dbReference>
<organism evidence="7 8">
    <name type="scientific">Cyprinus carpio</name>
    <name type="common">Common carp</name>
    <dbReference type="NCBI Taxonomy" id="7962"/>
    <lineage>
        <taxon>Eukaryota</taxon>
        <taxon>Metazoa</taxon>
        <taxon>Chordata</taxon>
        <taxon>Craniata</taxon>
        <taxon>Vertebrata</taxon>
        <taxon>Euteleostomi</taxon>
        <taxon>Actinopterygii</taxon>
        <taxon>Neopterygii</taxon>
        <taxon>Teleostei</taxon>
        <taxon>Ostariophysi</taxon>
        <taxon>Cypriniformes</taxon>
        <taxon>Cyprinidae</taxon>
        <taxon>Cyprininae</taxon>
        <taxon>Cyprinus</taxon>
    </lineage>
</organism>
<dbReference type="CDD" id="cd00160">
    <property type="entry name" value="RhoGEF"/>
    <property type="match status" value="1"/>
</dbReference>
<dbReference type="SUPFAM" id="SSF48065">
    <property type="entry name" value="DBL homology domain (DH-domain)"/>
    <property type="match status" value="1"/>
</dbReference>
<dbReference type="GO" id="GO:0005085">
    <property type="term" value="F:guanyl-nucleotide exchange factor activity"/>
    <property type="evidence" value="ECO:0007669"/>
    <property type="project" value="UniProtKB-KW"/>
</dbReference>
<dbReference type="GO" id="GO:0035556">
    <property type="term" value="P:intracellular signal transduction"/>
    <property type="evidence" value="ECO:0007669"/>
    <property type="project" value="InterPro"/>
</dbReference>
<protein>
    <submittedName>
        <fullName evidence="7">MCF.2 cell line derived transforming sequence a</fullName>
    </submittedName>
</protein>
<keyword evidence="2" id="KW-0344">Guanine-nucleotide releasing factor</keyword>